<dbReference type="GO" id="GO:0005856">
    <property type="term" value="C:cytoskeleton"/>
    <property type="evidence" value="ECO:0007669"/>
    <property type="project" value="UniProtKB-SubCell"/>
</dbReference>
<dbReference type="EMBL" id="JAAKFY010000011">
    <property type="protein sequence ID" value="KAF3849861.1"/>
    <property type="molecule type" value="Genomic_DNA"/>
</dbReference>
<evidence type="ECO:0000256" key="6">
    <source>
        <dbReference type="ARBA" id="ARBA00022801"/>
    </source>
</evidence>
<dbReference type="PROSITE" id="PS00383">
    <property type="entry name" value="TYR_PHOSPHATASE_1"/>
    <property type="match status" value="1"/>
</dbReference>
<dbReference type="SMART" id="SM00194">
    <property type="entry name" value="PTPc"/>
    <property type="match status" value="1"/>
</dbReference>
<dbReference type="PRINTS" id="PR00700">
    <property type="entry name" value="PRTYPHPHTASE"/>
</dbReference>
<dbReference type="InterPro" id="IPR014392">
    <property type="entry name" value="PTP_non-rcpt_14/21"/>
</dbReference>
<dbReference type="GO" id="GO:0005737">
    <property type="term" value="C:cytoplasm"/>
    <property type="evidence" value="ECO:0007669"/>
    <property type="project" value="TreeGrafter"/>
</dbReference>
<dbReference type="Pfam" id="PF09379">
    <property type="entry name" value="FERM_N"/>
    <property type="match status" value="1"/>
</dbReference>
<dbReference type="Pfam" id="PF00102">
    <property type="entry name" value="Y_phosphatase"/>
    <property type="match status" value="1"/>
</dbReference>
<keyword evidence="8" id="KW-0206">Cytoskeleton</keyword>
<evidence type="ECO:0000256" key="10">
    <source>
        <dbReference type="SAM" id="MobiDB-lite"/>
    </source>
</evidence>
<dbReference type="SMART" id="SM01196">
    <property type="entry name" value="FERM_C"/>
    <property type="match status" value="1"/>
</dbReference>
<dbReference type="InterPro" id="IPR011993">
    <property type="entry name" value="PH-like_dom_sf"/>
</dbReference>
<dbReference type="SMART" id="SM00404">
    <property type="entry name" value="PTPc_motif"/>
    <property type="match status" value="1"/>
</dbReference>
<dbReference type="FunFam" id="3.90.190.10:FF:000030">
    <property type="entry name" value="Tyrosine-protein phosphatase non-receptor type"/>
    <property type="match status" value="1"/>
</dbReference>
<dbReference type="Gene3D" id="3.90.190.10">
    <property type="entry name" value="Protein tyrosine phosphatase superfamily"/>
    <property type="match status" value="1"/>
</dbReference>
<keyword evidence="4" id="KW-0963">Cytoplasm</keyword>
<dbReference type="InterPro" id="IPR029071">
    <property type="entry name" value="Ubiquitin-like_domsf"/>
</dbReference>
<feature type="region of interest" description="Disordered" evidence="10">
    <location>
        <begin position="710"/>
        <end position="733"/>
    </location>
</feature>
<dbReference type="SMART" id="SM00295">
    <property type="entry name" value="B41"/>
    <property type="match status" value="1"/>
</dbReference>
<dbReference type="InterPro" id="IPR041782">
    <property type="entry name" value="PTPN14/21_FERM_C"/>
</dbReference>
<evidence type="ECO:0000313" key="14">
    <source>
        <dbReference type="EMBL" id="KAF3849861.1"/>
    </source>
</evidence>
<evidence type="ECO:0000256" key="9">
    <source>
        <dbReference type="PIRSR" id="PIRSR000934-1"/>
    </source>
</evidence>
<feature type="compositionally biased region" description="Low complexity" evidence="10">
    <location>
        <begin position="52"/>
        <end position="66"/>
    </location>
</feature>
<comment type="subcellular location">
    <subcellularLocation>
        <location evidence="1">Cytoplasm</location>
        <location evidence="1">Cytoskeleton</location>
    </subcellularLocation>
</comment>
<evidence type="ECO:0000259" key="13">
    <source>
        <dbReference type="PROSITE" id="PS50057"/>
    </source>
</evidence>
<dbReference type="CDD" id="cd14473">
    <property type="entry name" value="FERM_B-lobe"/>
    <property type="match status" value="1"/>
</dbReference>
<dbReference type="InterPro" id="IPR003595">
    <property type="entry name" value="Tyr_Pase_cat"/>
</dbReference>
<dbReference type="InterPro" id="IPR019747">
    <property type="entry name" value="FERM_CS"/>
</dbReference>
<dbReference type="FunFam" id="1.20.80.10:FF:000014">
    <property type="entry name" value="Tyrosine-protein phosphatase non-receptor type"/>
    <property type="match status" value="1"/>
</dbReference>
<dbReference type="InterPro" id="IPR000242">
    <property type="entry name" value="PTP_cat"/>
</dbReference>
<reference evidence="14 15" key="1">
    <citation type="submission" date="2020-03" db="EMBL/GenBank/DDBJ databases">
        <title>Dissostichus mawsoni Genome sequencing and assembly.</title>
        <authorList>
            <person name="Park H."/>
        </authorList>
    </citation>
    <scope>NUCLEOTIDE SEQUENCE [LARGE SCALE GENOMIC DNA]</scope>
    <source>
        <strain evidence="14">DM0001</strain>
        <tissue evidence="14">Muscle</tissue>
    </source>
</reference>
<evidence type="ECO:0000256" key="1">
    <source>
        <dbReference type="ARBA" id="ARBA00004245"/>
    </source>
</evidence>
<feature type="compositionally biased region" description="Basic residues" evidence="10">
    <location>
        <begin position="946"/>
        <end position="955"/>
    </location>
</feature>
<dbReference type="Gene3D" id="1.20.80.10">
    <property type="match status" value="1"/>
</dbReference>
<feature type="compositionally biased region" description="Gly residues" evidence="10">
    <location>
        <begin position="981"/>
        <end position="997"/>
    </location>
</feature>
<dbReference type="InterPro" id="IPR018980">
    <property type="entry name" value="FERM_PH-like_C"/>
</dbReference>
<dbReference type="PANTHER" id="PTHR45706:SF6">
    <property type="entry name" value="TYROSINE-PROTEIN PHOSPHATASE NON-RECEPTOR TYPE 14"/>
    <property type="match status" value="1"/>
</dbReference>
<feature type="domain" description="Tyrosine specific protein phosphatases" evidence="12">
    <location>
        <begin position="1301"/>
        <end position="1371"/>
    </location>
</feature>
<feature type="compositionally biased region" description="Low complexity" evidence="10">
    <location>
        <begin position="956"/>
        <end position="965"/>
    </location>
</feature>
<feature type="region of interest" description="Disordered" evidence="10">
    <location>
        <begin position="924"/>
        <end position="1031"/>
    </location>
</feature>
<dbReference type="GO" id="GO:0004725">
    <property type="term" value="F:protein tyrosine phosphatase activity"/>
    <property type="evidence" value="ECO:0007669"/>
    <property type="project" value="UniProtKB-EC"/>
</dbReference>
<dbReference type="Gene3D" id="3.10.20.90">
    <property type="entry name" value="Phosphatidylinositol 3-kinase Catalytic Subunit, Chain A, domain 1"/>
    <property type="match status" value="1"/>
</dbReference>
<keyword evidence="5" id="KW-0597">Phosphoprotein</keyword>
<keyword evidence="7" id="KW-0904">Protein phosphatase</keyword>
<dbReference type="PANTHER" id="PTHR45706">
    <property type="entry name" value="TYROSINE-PROTEIN PHOSPHATASE"/>
    <property type="match status" value="1"/>
</dbReference>
<dbReference type="GO" id="GO:0001946">
    <property type="term" value="P:lymphangiogenesis"/>
    <property type="evidence" value="ECO:0007669"/>
    <property type="project" value="TreeGrafter"/>
</dbReference>
<dbReference type="FunFam" id="2.30.29.30:FF:000149">
    <property type="entry name" value="Tyrosine-protein phosphatase non-receptor type"/>
    <property type="match status" value="1"/>
</dbReference>
<evidence type="ECO:0000256" key="3">
    <source>
        <dbReference type="ARBA" id="ARBA00013064"/>
    </source>
</evidence>
<feature type="active site" description="Phosphocysteine intermediate" evidence="9">
    <location>
        <position position="1321"/>
    </location>
</feature>
<feature type="compositionally biased region" description="Pro residues" evidence="10">
    <location>
        <begin position="926"/>
        <end position="938"/>
    </location>
</feature>
<dbReference type="InterPro" id="IPR019749">
    <property type="entry name" value="Band_41_domain"/>
</dbReference>
<evidence type="ECO:0000259" key="11">
    <source>
        <dbReference type="PROSITE" id="PS50055"/>
    </source>
</evidence>
<dbReference type="PROSITE" id="PS00661">
    <property type="entry name" value="FERM_2"/>
    <property type="match status" value="1"/>
</dbReference>
<evidence type="ECO:0000256" key="8">
    <source>
        <dbReference type="ARBA" id="ARBA00023212"/>
    </source>
</evidence>
<dbReference type="Proteomes" id="UP000518266">
    <property type="component" value="Unassembled WGS sequence"/>
</dbReference>
<sequence length="1387" mass="154326">MVADACVAFVEVERAAISLTVHHSFHPSPPPPPLILNNCRQDDNTEEYDVGSTCSSSSTSSSSSSSPPHIFGNGPAPCQGASFHPVVWLASCESEEGSGQVIEPAHPSLHLLAPNRDLQPAMPFRLRLRRTRRYNVLSKNYFVTRIRLLDNNVIECTLSVESTGQECLEAVAQRLELREVRTLSLYPLLRAMVPGKTQAPAHRWVELEKPLKKQLDKFGNEPLLFFGVMFYVPSVSRLEQEATRYQYYLQVKKAVLDGRLHCTVEQGIRLAGLAVQVLSQDFLREYVLFPVNWPNGDEVLEEWTQKVAKEHKSRCRMQTAEAELLYIKEVEKLDGFGQESFPAKDNYTNDIFIGVSFIGVFVKHRNGRSIMLHKWKDIGTIAHNKSAITVEITSKDDTIIFHMEDMEMAKYIARLFTARHKFYKQNKICAEPTHSPAQIRRRTTWTHRLSLPRPQSCNFQSMHSQYGEHYQDTQSSQDSIFHDEAYYKSETSLDRCPAEFPFRNGTVPNGSMYSSPSLSSLNHSQTFVPPSPMSSNLSIPGSELMRPDYIPSHRHSAIIAPSYRPTPEYDAVMRQKRRMLPAHHDLHSQSLRSLNISNACAYRQPEALVYSQPEMRERSPYHGLGPSPGPYAPQISYSKPVSHGPHQGGPATSQGPCHSPCVNGGGGGGVGGGVGNSISHTVSTPELANTKQQGNVGSYAVTANVLRNHMTRPPPPYPSSSFRPATSTPDLASHRHRCIGGSSPELVTRMVQLSVKTFQPDSSAVVHQSLQEVSEPLTAAAKHRSTLGKRHSMEVISSMRGGGGMDGMVMKGMNAPLHRRNTLREHVMPPQPQTPQQQPQTHPQQPQELPMQMPVQKASEVSVAPPESVAYQHQKTLSNATMLIHSSESEEEEEEEEERPELDVQIPGLNEGISAQLQAALAKLPNKPPPEYPGPPRPASNVQIRNHNHTHHHNHNPGPHSNQGHMDPNQAQGRALKAGQSPGGGGPGGGGGGGPSAGGTLTRGDQGGVNGAVLGPSISEPDLTSVKERVRKEPVKERPVSEMFSLEDSIVEREIAQRTLERQKMSVDSMKRPLMMAALNGLYVARMPVPESPAEEGAKAATDERCKTLELKLEEERVFTEYEQVPKKRTDCVLTTATLPENTERNRFRDVVPYEENRVELVPNKENNTGYINASHIKVMIRGEEWHYIATQGPLANTCADFWQMVWEQGVNVIAMVTAEEEGGRPKSHRYWPKLGSKHNSATHGKFKVTTKFRTDSGCYATTGLKVKHLLSGQERTVWHLQYTDWPEQGCPEYVQGFLCEHTNSMLDTSKSLNPPVVVHCSAGVGRTGVVILTELMISCLEHNEPVEVPTMLSELRQQRMLMVQTISQYKFVYQVLIQFLKNSRLI</sequence>
<dbReference type="PIRSF" id="PIRSF000934">
    <property type="entry name" value="Tyr-Ptase_nr14"/>
    <property type="match status" value="1"/>
</dbReference>
<evidence type="ECO:0000313" key="15">
    <source>
        <dbReference type="Proteomes" id="UP000518266"/>
    </source>
</evidence>
<gene>
    <name evidence="14" type="ORF">F7725_019580</name>
</gene>
<proteinExistence type="inferred from homology"/>
<comment type="similarity">
    <text evidence="2">Belongs to the protein-tyrosine phosphatase family. Non-receptor class subfamily.</text>
</comment>
<dbReference type="SUPFAM" id="SSF52799">
    <property type="entry name" value="(Phosphotyrosine protein) phosphatases II"/>
    <property type="match status" value="1"/>
</dbReference>
<dbReference type="FunFam" id="3.10.20.90:FF:000039">
    <property type="entry name" value="Tyrosine-protein phosphatase non-receptor type"/>
    <property type="match status" value="1"/>
</dbReference>
<evidence type="ECO:0000256" key="2">
    <source>
        <dbReference type="ARBA" id="ARBA00009649"/>
    </source>
</evidence>
<dbReference type="PROSITE" id="PS50055">
    <property type="entry name" value="TYR_PHOSPHATASE_PTP"/>
    <property type="match status" value="1"/>
</dbReference>
<dbReference type="InterPro" id="IPR029021">
    <property type="entry name" value="Prot-tyrosine_phosphatase-like"/>
</dbReference>
<dbReference type="PROSITE" id="PS50057">
    <property type="entry name" value="FERM_3"/>
    <property type="match status" value="1"/>
</dbReference>
<dbReference type="PROSITE" id="PS50056">
    <property type="entry name" value="TYR_PHOSPHATASE_2"/>
    <property type="match status" value="1"/>
</dbReference>
<dbReference type="InterPro" id="IPR014352">
    <property type="entry name" value="FERM/acyl-CoA-bd_prot_sf"/>
</dbReference>
<organism evidence="14 15">
    <name type="scientific">Dissostichus mawsoni</name>
    <name type="common">Antarctic cod</name>
    <dbReference type="NCBI Taxonomy" id="36200"/>
    <lineage>
        <taxon>Eukaryota</taxon>
        <taxon>Metazoa</taxon>
        <taxon>Chordata</taxon>
        <taxon>Craniata</taxon>
        <taxon>Vertebrata</taxon>
        <taxon>Euteleostomi</taxon>
        <taxon>Actinopterygii</taxon>
        <taxon>Neopterygii</taxon>
        <taxon>Teleostei</taxon>
        <taxon>Neoteleostei</taxon>
        <taxon>Acanthomorphata</taxon>
        <taxon>Eupercaria</taxon>
        <taxon>Perciformes</taxon>
        <taxon>Notothenioidei</taxon>
        <taxon>Nototheniidae</taxon>
        <taxon>Dissostichus</taxon>
    </lineage>
</organism>
<comment type="caution">
    <text evidence="14">The sequence shown here is derived from an EMBL/GenBank/DDBJ whole genome shotgun (WGS) entry which is preliminary data.</text>
</comment>
<dbReference type="EC" id="3.1.3.48" evidence="3"/>
<dbReference type="CDD" id="cd13188">
    <property type="entry name" value="FERM_C_PTPN14_PTPN21"/>
    <property type="match status" value="1"/>
</dbReference>
<dbReference type="InterPro" id="IPR000299">
    <property type="entry name" value="FERM_domain"/>
</dbReference>
<dbReference type="InterPro" id="IPR016130">
    <property type="entry name" value="Tyr_Pase_AS"/>
</dbReference>
<feature type="region of interest" description="Disordered" evidence="10">
    <location>
        <begin position="46"/>
        <end position="71"/>
    </location>
</feature>
<feature type="region of interest" description="Disordered" evidence="10">
    <location>
        <begin position="827"/>
        <end position="854"/>
    </location>
</feature>
<keyword evidence="6" id="KW-0378">Hydrolase</keyword>
<name>A0A7J5YLI8_DISMA</name>
<evidence type="ECO:0000256" key="4">
    <source>
        <dbReference type="ARBA" id="ARBA00022490"/>
    </source>
</evidence>
<accession>A0A7J5YLI8</accession>
<dbReference type="InterPro" id="IPR019748">
    <property type="entry name" value="FERM_central"/>
</dbReference>
<dbReference type="InterPro" id="IPR000387">
    <property type="entry name" value="Tyr_Pase_dom"/>
</dbReference>
<dbReference type="PRINTS" id="PR00935">
    <property type="entry name" value="BAND41"/>
</dbReference>
<dbReference type="SUPFAM" id="SSF50729">
    <property type="entry name" value="PH domain-like"/>
    <property type="match status" value="1"/>
</dbReference>
<feature type="region of interest" description="Disordered" evidence="10">
    <location>
        <begin position="615"/>
        <end position="660"/>
    </location>
</feature>
<evidence type="ECO:0000259" key="12">
    <source>
        <dbReference type="PROSITE" id="PS50056"/>
    </source>
</evidence>
<dbReference type="SUPFAM" id="SSF54236">
    <property type="entry name" value="Ubiquitin-like"/>
    <property type="match status" value="1"/>
</dbReference>
<feature type="domain" description="FERM" evidence="13">
    <location>
        <begin position="142"/>
        <end position="427"/>
    </location>
</feature>
<protein>
    <recommendedName>
        <fullName evidence="3">protein-tyrosine-phosphatase</fullName>
        <ecNumber evidence="3">3.1.3.48</ecNumber>
    </recommendedName>
</protein>
<dbReference type="Pfam" id="PF09380">
    <property type="entry name" value="FERM_C"/>
    <property type="match status" value="1"/>
</dbReference>
<feature type="compositionally biased region" description="Low complexity" evidence="10">
    <location>
        <begin position="834"/>
        <end position="854"/>
    </location>
</feature>
<dbReference type="InterPro" id="IPR018979">
    <property type="entry name" value="FERM_N"/>
</dbReference>
<evidence type="ECO:0000256" key="5">
    <source>
        <dbReference type="ARBA" id="ARBA00022553"/>
    </source>
</evidence>
<dbReference type="PROSITE" id="PS00660">
    <property type="entry name" value="FERM_1"/>
    <property type="match status" value="1"/>
</dbReference>
<keyword evidence="15" id="KW-1185">Reference proteome</keyword>
<dbReference type="InterPro" id="IPR035963">
    <property type="entry name" value="FERM_2"/>
</dbReference>
<dbReference type="Pfam" id="PF00373">
    <property type="entry name" value="FERM_M"/>
    <property type="match status" value="1"/>
</dbReference>
<dbReference type="OrthoDB" id="10012364at2759"/>
<dbReference type="SUPFAM" id="SSF47031">
    <property type="entry name" value="Second domain of FERM"/>
    <property type="match status" value="1"/>
</dbReference>
<feature type="domain" description="Tyrosine-protein phosphatase" evidence="11">
    <location>
        <begin position="1118"/>
        <end position="1380"/>
    </location>
</feature>
<evidence type="ECO:0000256" key="7">
    <source>
        <dbReference type="ARBA" id="ARBA00022912"/>
    </source>
</evidence>
<dbReference type="Gene3D" id="2.30.29.30">
    <property type="entry name" value="Pleckstrin-homology domain (PH domain)/Phosphotyrosine-binding domain (PTB)"/>
    <property type="match status" value="1"/>
</dbReference>